<sequence>MFSALRKDGIRVSRVLSLEHGRLRILDEGNAARVLAAVPPALPGVTWRYRTHAGVITAQRLWLQVKLRQPVRLALNGGGPTPVIIPDVRLDILEQGYRARKPGTYTIRILLPFAPDQGITLTIVVES</sequence>
<dbReference type="AlphaFoldDB" id="A0A537IJL2"/>
<accession>A0A537IJL2</accession>
<organism evidence="1 2">
    <name type="scientific">Candidatus Segetimicrobium genomatis</name>
    <dbReference type="NCBI Taxonomy" id="2569760"/>
    <lineage>
        <taxon>Bacteria</taxon>
        <taxon>Bacillati</taxon>
        <taxon>Candidatus Sysuimicrobiota</taxon>
        <taxon>Candidatus Sysuimicrobiia</taxon>
        <taxon>Candidatus Sysuimicrobiales</taxon>
        <taxon>Candidatus Segetimicrobiaceae</taxon>
        <taxon>Candidatus Segetimicrobium</taxon>
    </lineage>
</organism>
<evidence type="ECO:0000313" key="1">
    <source>
        <dbReference type="EMBL" id="TMI71252.1"/>
    </source>
</evidence>
<dbReference type="EMBL" id="VBAP01000118">
    <property type="protein sequence ID" value="TMI71252.1"/>
    <property type="molecule type" value="Genomic_DNA"/>
</dbReference>
<protein>
    <submittedName>
        <fullName evidence="1">Uncharacterized protein</fullName>
    </submittedName>
</protein>
<name>A0A537IJL2_9BACT</name>
<comment type="caution">
    <text evidence="1">The sequence shown here is derived from an EMBL/GenBank/DDBJ whole genome shotgun (WGS) entry which is preliminary data.</text>
</comment>
<reference evidence="1 2" key="1">
    <citation type="journal article" date="2019" name="Nat. Microbiol.">
        <title>Mediterranean grassland soil C-N compound turnover is dependent on rainfall and depth, and is mediated by genomically divergent microorganisms.</title>
        <authorList>
            <person name="Diamond S."/>
            <person name="Andeer P.F."/>
            <person name="Li Z."/>
            <person name="Crits-Christoph A."/>
            <person name="Burstein D."/>
            <person name="Anantharaman K."/>
            <person name="Lane K.R."/>
            <person name="Thomas B.C."/>
            <person name="Pan C."/>
            <person name="Northen T.R."/>
            <person name="Banfield J.F."/>
        </authorList>
    </citation>
    <scope>NUCLEOTIDE SEQUENCE [LARGE SCALE GENOMIC DNA]</scope>
    <source>
        <strain evidence="1">NP_8</strain>
    </source>
</reference>
<proteinExistence type="predicted"/>
<evidence type="ECO:0000313" key="2">
    <source>
        <dbReference type="Proteomes" id="UP000318834"/>
    </source>
</evidence>
<gene>
    <name evidence="1" type="ORF">E6H05_12840</name>
</gene>
<dbReference type="Proteomes" id="UP000318834">
    <property type="component" value="Unassembled WGS sequence"/>
</dbReference>